<sequence>MRNLVCSLSLIVFTLLILTGCTQANGENDDGKIKVIAAHNQTSPESPYQYGMEEFKRVAEKESDGKIEVEVHAGTLGTSESELVEKLKLGGADVVLVSPGFMAQTGIREIDLFAMPYVFEDYDHWEKTVDGNVGEQVAQAINEKSNNDFKMLGYWSAGVRHYYGKKPLESMEDIQGMKFRTQTSGAIADYWEETGAVPTSVAWGELYQAMQQGVVDSSENSYPYFVQQNHHKTKNGKYITETAHDYTTRFLLTNGNKFDEYSKEQQDILLRAAEAAVEEERNVDTEQEEQYKQQALDDGAVINQIDRQPFIDLAEPIHKHTAEDIGESATELLQEIRELKD</sequence>
<evidence type="ECO:0000313" key="5">
    <source>
        <dbReference type="Proteomes" id="UP001596494"/>
    </source>
</evidence>
<keyword evidence="5" id="KW-1185">Reference proteome</keyword>
<dbReference type="Proteomes" id="UP001596494">
    <property type="component" value="Unassembled WGS sequence"/>
</dbReference>
<evidence type="ECO:0000256" key="1">
    <source>
        <dbReference type="ARBA" id="ARBA00009023"/>
    </source>
</evidence>
<dbReference type="EMBL" id="JBHTBY010000001">
    <property type="protein sequence ID" value="MFC7319557.1"/>
    <property type="molecule type" value="Genomic_DNA"/>
</dbReference>
<dbReference type="Gene3D" id="3.40.190.170">
    <property type="entry name" value="Bacterial extracellular solute-binding protein, family 7"/>
    <property type="match status" value="1"/>
</dbReference>
<proteinExistence type="inferred from homology"/>
<keyword evidence="3" id="KW-0732">Signal</keyword>
<dbReference type="InterPro" id="IPR018389">
    <property type="entry name" value="DctP_fam"/>
</dbReference>
<keyword evidence="2" id="KW-0813">Transport</keyword>
<gene>
    <name evidence="4" type="ORF">ACFQMN_01490</name>
</gene>
<protein>
    <submittedName>
        <fullName evidence="4">TRAP transporter substrate-binding protein</fullName>
    </submittedName>
</protein>
<dbReference type="PANTHER" id="PTHR33376">
    <property type="match status" value="1"/>
</dbReference>
<dbReference type="CDD" id="cd13603">
    <property type="entry name" value="PBP2_TRAP_Siap_TeaA_like"/>
    <property type="match status" value="1"/>
</dbReference>
<dbReference type="PROSITE" id="PS51257">
    <property type="entry name" value="PROKAR_LIPOPROTEIN"/>
    <property type="match status" value="1"/>
</dbReference>
<comment type="caution">
    <text evidence="4">The sequence shown here is derived from an EMBL/GenBank/DDBJ whole genome shotgun (WGS) entry which is preliminary data.</text>
</comment>
<dbReference type="Pfam" id="PF03480">
    <property type="entry name" value="DctP"/>
    <property type="match status" value="1"/>
</dbReference>
<dbReference type="PIRSF" id="PIRSF006470">
    <property type="entry name" value="DctB"/>
    <property type="match status" value="1"/>
</dbReference>
<accession>A0ABW2JZP1</accession>
<name>A0ABW2JZP1_9BACI</name>
<evidence type="ECO:0000256" key="3">
    <source>
        <dbReference type="ARBA" id="ARBA00022729"/>
    </source>
</evidence>
<comment type="similarity">
    <text evidence="1">Belongs to the bacterial solute-binding protein 7 family.</text>
</comment>
<dbReference type="RefSeq" id="WP_289215358.1">
    <property type="nucleotide sequence ID" value="NZ_JAPVRC010000003.1"/>
</dbReference>
<dbReference type="PANTHER" id="PTHR33376:SF7">
    <property type="entry name" value="C4-DICARBOXYLATE-BINDING PROTEIN DCTB"/>
    <property type="match status" value="1"/>
</dbReference>
<dbReference type="InterPro" id="IPR038404">
    <property type="entry name" value="TRAP_DctP_sf"/>
</dbReference>
<reference evidence="5" key="1">
    <citation type="journal article" date="2019" name="Int. J. Syst. Evol. Microbiol.">
        <title>The Global Catalogue of Microorganisms (GCM) 10K type strain sequencing project: providing services to taxonomists for standard genome sequencing and annotation.</title>
        <authorList>
            <consortium name="The Broad Institute Genomics Platform"/>
            <consortium name="The Broad Institute Genome Sequencing Center for Infectious Disease"/>
            <person name="Wu L."/>
            <person name="Ma J."/>
        </authorList>
    </citation>
    <scope>NUCLEOTIDE SEQUENCE [LARGE SCALE GENOMIC DNA]</scope>
    <source>
        <strain evidence="5">CCUG 73951</strain>
    </source>
</reference>
<dbReference type="NCBIfam" id="NF037995">
    <property type="entry name" value="TRAP_S1"/>
    <property type="match status" value="1"/>
</dbReference>
<evidence type="ECO:0000256" key="2">
    <source>
        <dbReference type="ARBA" id="ARBA00022448"/>
    </source>
</evidence>
<evidence type="ECO:0000313" key="4">
    <source>
        <dbReference type="EMBL" id="MFC7319557.1"/>
    </source>
</evidence>
<dbReference type="InterPro" id="IPR004682">
    <property type="entry name" value="TRAP_DctP"/>
</dbReference>
<organism evidence="4 5">
    <name type="scientific">Halobacillus campisalis</name>
    <dbReference type="NCBI Taxonomy" id="435909"/>
    <lineage>
        <taxon>Bacteria</taxon>
        <taxon>Bacillati</taxon>
        <taxon>Bacillota</taxon>
        <taxon>Bacilli</taxon>
        <taxon>Bacillales</taxon>
        <taxon>Bacillaceae</taxon>
        <taxon>Halobacillus</taxon>
    </lineage>
</organism>